<evidence type="ECO:0000259" key="3">
    <source>
        <dbReference type="PROSITE" id="PS50801"/>
    </source>
</evidence>
<accession>A0ABT9QCR9</accession>
<dbReference type="RefSeq" id="WP_307559517.1">
    <property type="nucleotide sequence ID" value="NZ_JAUSQU010000001.1"/>
</dbReference>
<evidence type="ECO:0000256" key="1">
    <source>
        <dbReference type="ARBA" id="ARBA00009013"/>
    </source>
</evidence>
<dbReference type="Proteomes" id="UP001225356">
    <property type="component" value="Unassembled WGS sequence"/>
</dbReference>
<dbReference type="InterPro" id="IPR002645">
    <property type="entry name" value="STAS_dom"/>
</dbReference>
<dbReference type="Gene3D" id="3.30.750.24">
    <property type="entry name" value="STAS domain"/>
    <property type="match status" value="1"/>
</dbReference>
<evidence type="ECO:0000256" key="2">
    <source>
        <dbReference type="RuleBase" id="RU003749"/>
    </source>
</evidence>
<dbReference type="CDD" id="cd07043">
    <property type="entry name" value="STAS_anti-anti-sigma_factors"/>
    <property type="match status" value="1"/>
</dbReference>
<dbReference type="PANTHER" id="PTHR33495:SF2">
    <property type="entry name" value="ANTI-SIGMA FACTOR ANTAGONIST TM_1081-RELATED"/>
    <property type="match status" value="1"/>
</dbReference>
<organism evidence="4 5">
    <name type="scientific">Streptosporangium lutulentum</name>
    <dbReference type="NCBI Taxonomy" id="1461250"/>
    <lineage>
        <taxon>Bacteria</taxon>
        <taxon>Bacillati</taxon>
        <taxon>Actinomycetota</taxon>
        <taxon>Actinomycetes</taxon>
        <taxon>Streptosporangiales</taxon>
        <taxon>Streptosporangiaceae</taxon>
        <taxon>Streptosporangium</taxon>
    </lineage>
</organism>
<dbReference type="Pfam" id="PF01740">
    <property type="entry name" value="STAS"/>
    <property type="match status" value="1"/>
</dbReference>
<protein>
    <recommendedName>
        <fullName evidence="2">Anti-sigma factor antagonist</fullName>
    </recommendedName>
</protein>
<dbReference type="EMBL" id="JAUSQU010000001">
    <property type="protein sequence ID" value="MDP9844568.1"/>
    <property type="molecule type" value="Genomic_DNA"/>
</dbReference>
<dbReference type="NCBIfam" id="TIGR00377">
    <property type="entry name" value="ant_ant_sig"/>
    <property type="match status" value="1"/>
</dbReference>
<feature type="domain" description="STAS" evidence="3">
    <location>
        <begin position="4"/>
        <end position="118"/>
    </location>
</feature>
<keyword evidence="5" id="KW-1185">Reference proteome</keyword>
<reference evidence="4 5" key="1">
    <citation type="submission" date="2023-07" db="EMBL/GenBank/DDBJ databases">
        <title>Sequencing the genomes of 1000 actinobacteria strains.</title>
        <authorList>
            <person name="Klenk H.-P."/>
        </authorList>
    </citation>
    <scope>NUCLEOTIDE SEQUENCE [LARGE SCALE GENOMIC DNA]</scope>
    <source>
        <strain evidence="4 5">DSM 46740</strain>
    </source>
</reference>
<dbReference type="SUPFAM" id="SSF52091">
    <property type="entry name" value="SpoIIaa-like"/>
    <property type="match status" value="1"/>
</dbReference>
<comment type="similarity">
    <text evidence="1 2">Belongs to the anti-sigma-factor antagonist family.</text>
</comment>
<sequence>MDELMISTMQMNGWTVVTVRGELDIVGKPLLCTRIDDALRTGDGPLVIDLSGVSFMDAQGLSALMVSRRHATELNRSLTLAGVSAAVRRLLQLTGLEDSFAMMPSPDTLSPPDARDLLARM</sequence>
<dbReference type="PANTHER" id="PTHR33495">
    <property type="entry name" value="ANTI-SIGMA FACTOR ANTAGONIST TM_1081-RELATED-RELATED"/>
    <property type="match status" value="1"/>
</dbReference>
<evidence type="ECO:0000313" key="5">
    <source>
        <dbReference type="Proteomes" id="UP001225356"/>
    </source>
</evidence>
<dbReference type="InterPro" id="IPR003658">
    <property type="entry name" value="Anti-sigma_ant"/>
</dbReference>
<dbReference type="PROSITE" id="PS50801">
    <property type="entry name" value="STAS"/>
    <property type="match status" value="1"/>
</dbReference>
<dbReference type="InterPro" id="IPR036513">
    <property type="entry name" value="STAS_dom_sf"/>
</dbReference>
<gene>
    <name evidence="4" type="ORF">J2853_003779</name>
</gene>
<proteinExistence type="inferred from homology"/>
<comment type="caution">
    <text evidence="4">The sequence shown here is derived from an EMBL/GenBank/DDBJ whole genome shotgun (WGS) entry which is preliminary data.</text>
</comment>
<name>A0ABT9QCR9_9ACTN</name>
<evidence type="ECO:0000313" key="4">
    <source>
        <dbReference type="EMBL" id="MDP9844568.1"/>
    </source>
</evidence>